<protein>
    <submittedName>
        <fullName evidence="9">Putative RNA binding protein YcfA (HicA-like mRNA interferase family)</fullName>
    </submittedName>
</protein>
<accession>A0A3M0CQT2</accession>
<dbReference type="RefSeq" id="WP_211332035.1">
    <property type="nucleotide sequence ID" value="NZ_REFR01000009.1"/>
</dbReference>
<evidence type="ECO:0000256" key="1">
    <source>
        <dbReference type="ARBA" id="ARBA00006620"/>
    </source>
</evidence>
<dbReference type="Pfam" id="PF07927">
    <property type="entry name" value="HicA_toxin"/>
    <property type="match status" value="1"/>
</dbReference>
<dbReference type="GO" id="GO:0003729">
    <property type="term" value="F:mRNA binding"/>
    <property type="evidence" value="ECO:0007669"/>
    <property type="project" value="InterPro"/>
</dbReference>
<organism evidence="9 10">
    <name type="scientific">Eilatimonas milleporae</name>
    <dbReference type="NCBI Taxonomy" id="911205"/>
    <lineage>
        <taxon>Bacteria</taxon>
        <taxon>Pseudomonadati</taxon>
        <taxon>Pseudomonadota</taxon>
        <taxon>Alphaproteobacteria</taxon>
        <taxon>Kordiimonadales</taxon>
        <taxon>Kordiimonadaceae</taxon>
        <taxon>Eilatimonas</taxon>
    </lineage>
</organism>
<sequence length="68" mass="8038">MVKKRLPMSSRKIASWLIREGWEEIQQKRTSHRQFKHPDTGRKLTVPHPKKDFPAGTLRQIYKVAGWA</sequence>
<dbReference type="InParanoid" id="A0A3M0CQT2"/>
<keyword evidence="4" id="KW-0255">Endonuclease</keyword>
<keyword evidence="6" id="KW-0694">RNA-binding</keyword>
<dbReference type="Gene3D" id="3.30.920.30">
    <property type="entry name" value="Hypothetical protein"/>
    <property type="match status" value="1"/>
</dbReference>
<evidence type="ECO:0000256" key="3">
    <source>
        <dbReference type="ARBA" id="ARBA00022722"/>
    </source>
</evidence>
<dbReference type="AlphaFoldDB" id="A0A3M0CQT2"/>
<comment type="similarity">
    <text evidence="1">Belongs to the HicA mRNA interferase family.</text>
</comment>
<dbReference type="InterPro" id="IPR038570">
    <property type="entry name" value="HicA_sf"/>
</dbReference>
<keyword evidence="7" id="KW-0346">Stress response</keyword>
<keyword evidence="10" id="KW-1185">Reference proteome</keyword>
<evidence type="ECO:0000256" key="4">
    <source>
        <dbReference type="ARBA" id="ARBA00022759"/>
    </source>
</evidence>
<evidence type="ECO:0000256" key="6">
    <source>
        <dbReference type="ARBA" id="ARBA00022884"/>
    </source>
</evidence>
<reference evidence="9 10" key="1">
    <citation type="submission" date="2018-10" db="EMBL/GenBank/DDBJ databases">
        <title>Genomic Encyclopedia of Archaeal and Bacterial Type Strains, Phase II (KMG-II): from individual species to whole genera.</title>
        <authorList>
            <person name="Goeker M."/>
        </authorList>
    </citation>
    <scope>NUCLEOTIDE SEQUENCE [LARGE SCALE GENOMIC DNA]</scope>
    <source>
        <strain evidence="9 10">DSM 25217</strain>
    </source>
</reference>
<evidence type="ECO:0000256" key="5">
    <source>
        <dbReference type="ARBA" id="ARBA00022801"/>
    </source>
</evidence>
<proteinExistence type="inferred from homology"/>
<dbReference type="InterPro" id="IPR012933">
    <property type="entry name" value="HicA_mRNA_interferase"/>
</dbReference>
<evidence type="ECO:0000256" key="2">
    <source>
        <dbReference type="ARBA" id="ARBA00022649"/>
    </source>
</evidence>
<evidence type="ECO:0000313" key="10">
    <source>
        <dbReference type="Proteomes" id="UP000271227"/>
    </source>
</evidence>
<keyword evidence="3" id="KW-0540">Nuclease</keyword>
<evidence type="ECO:0000256" key="8">
    <source>
        <dbReference type="SAM" id="MobiDB-lite"/>
    </source>
</evidence>
<name>A0A3M0CQT2_9PROT</name>
<comment type="caution">
    <text evidence="9">The sequence shown here is derived from an EMBL/GenBank/DDBJ whole genome shotgun (WGS) entry which is preliminary data.</text>
</comment>
<dbReference type="EMBL" id="REFR01000009">
    <property type="protein sequence ID" value="RMB11921.1"/>
    <property type="molecule type" value="Genomic_DNA"/>
</dbReference>
<dbReference type="SUPFAM" id="SSF54786">
    <property type="entry name" value="YcfA/nrd intein domain"/>
    <property type="match status" value="1"/>
</dbReference>
<keyword evidence="2" id="KW-1277">Toxin-antitoxin system</keyword>
<keyword evidence="5" id="KW-0378">Hydrolase</keyword>
<evidence type="ECO:0000313" key="9">
    <source>
        <dbReference type="EMBL" id="RMB11921.1"/>
    </source>
</evidence>
<feature type="region of interest" description="Disordered" evidence="8">
    <location>
        <begin position="29"/>
        <end position="52"/>
    </location>
</feature>
<gene>
    <name evidence="9" type="ORF">BXY39_0408</name>
</gene>
<evidence type="ECO:0000256" key="7">
    <source>
        <dbReference type="ARBA" id="ARBA00023016"/>
    </source>
</evidence>
<dbReference type="Proteomes" id="UP000271227">
    <property type="component" value="Unassembled WGS sequence"/>
</dbReference>
<dbReference type="GO" id="GO:0016787">
    <property type="term" value="F:hydrolase activity"/>
    <property type="evidence" value="ECO:0007669"/>
    <property type="project" value="UniProtKB-KW"/>
</dbReference>
<dbReference type="GO" id="GO:0004519">
    <property type="term" value="F:endonuclease activity"/>
    <property type="evidence" value="ECO:0007669"/>
    <property type="project" value="UniProtKB-KW"/>
</dbReference>